<evidence type="ECO:0000256" key="7">
    <source>
        <dbReference type="ARBA" id="ARBA00022695"/>
    </source>
</evidence>
<dbReference type="InterPro" id="IPR023535">
    <property type="entry name" value="TC-AMP_synthase"/>
</dbReference>
<dbReference type="SUPFAM" id="SSF55821">
    <property type="entry name" value="YrdC/RibB"/>
    <property type="match status" value="1"/>
</dbReference>
<sequence>MAVLNPINNWQLHCARRTILHGGVIAYPTEAVWGLGCDPWNLEAVMGILDLKNRPMEKGMILVAASVEQIRFLLDPLPETLQLEARSHWPGPVTCLLPDVNRQIPEWVRGSHSSIAVRVSEHPVVKALCESADMPLVSTSCNPAGREPARNALQVRRYFNNQLDWIVPGALGGNRKPSRIIDIVSGKQLR</sequence>
<keyword evidence="4" id="KW-0963">Cytoplasm</keyword>
<name>A0A0F9SRJ1_9ZZZZ</name>
<evidence type="ECO:0000256" key="1">
    <source>
        <dbReference type="ARBA" id="ARBA00004496"/>
    </source>
</evidence>
<keyword evidence="7" id="KW-0548">Nucleotidyltransferase</keyword>
<organism evidence="12">
    <name type="scientific">marine sediment metagenome</name>
    <dbReference type="NCBI Taxonomy" id="412755"/>
    <lineage>
        <taxon>unclassified sequences</taxon>
        <taxon>metagenomes</taxon>
        <taxon>ecological metagenomes</taxon>
    </lineage>
</organism>
<evidence type="ECO:0000256" key="2">
    <source>
        <dbReference type="ARBA" id="ARBA00007663"/>
    </source>
</evidence>
<protein>
    <recommendedName>
        <fullName evidence="3">L-threonylcarbamoyladenylate synthase</fullName>
        <ecNumber evidence="3">2.7.7.87</ecNumber>
    </recommendedName>
</protein>
<dbReference type="GO" id="GO:0003725">
    <property type="term" value="F:double-stranded RNA binding"/>
    <property type="evidence" value="ECO:0007669"/>
    <property type="project" value="InterPro"/>
</dbReference>
<reference evidence="12" key="1">
    <citation type="journal article" date="2015" name="Nature">
        <title>Complex archaea that bridge the gap between prokaryotes and eukaryotes.</title>
        <authorList>
            <person name="Spang A."/>
            <person name="Saw J.H."/>
            <person name="Jorgensen S.L."/>
            <person name="Zaremba-Niedzwiedzka K."/>
            <person name="Martijn J."/>
            <person name="Lind A.E."/>
            <person name="van Eijk R."/>
            <person name="Schleper C."/>
            <person name="Guy L."/>
            <person name="Ettema T.J."/>
        </authorList>
    </citation>
    <scope>NUCLEOTIDE SEQUENCE</scope>
</reference>
<evidence type="ECO:0000256" key="6">
    <source>
        <dbReference type="ARBA" id="ARBA00022694"/>
    </source>
</evidence>
<proteinExistence type="inferred from homology"/>
<evidence type="ECO:0000256" key="8">
    <source>
        <dbReference type="ARBA" id="ARBA00022741"/>
    </source>
</evidence>
<feature type="domain" description="YrdC-like" evidence="11">
    <location>
        <begin position="9"/>
        <end position="190"/>
    </location>
</feature>
<dbReference type="GO" id="GO:0061710">
    <property type="term" value="F:L-threonylcarbamoyladenylate synthase"/>
    <property type="evidence" value="ECO:0007669"/>
    <property type="project" value="UniProtKB-EC"/>
</dbReference>
<dbReference type="EC" id="2.7.7.87" evidence="3"/>
<dbReference type="GO" id="GO:0005524">
    <property type="term" value="F:ATP binding"/>
    <property type="evidence" value="ECO:0007669"/>
    <property type="project" value="UniProtKB-KW"/>
</dbReference>
<dbReference type="EMBL" id="LAZR01001753">
    <property type="protein sequence ID" value="KKN39616.1"/>
    <property type="molecule type" value="Genomic_DNA"/>
</dbReference>
<gene>
    <name evidence="12" type="ORF">LCGC14_0741480</name>
</gene>
<dbReference type="Pfam" id="PF01300">
    <property type="entry name" value="Sua5_yciO_yrdC"/>
    <property type="match status" value="1"/>
</dbReference>
<dbReference type="InterPro" id="IPR006070">
    <property type="entry name" value="Sua5-like_dom"/>
</dbReference>
<dbReference type="AlphaFoldDB" id="A0A0F9SRJ1"/>
<dbReference type="PANTHER" id="PTHR17490:SF18">
    <property type="entry name" value="THREONYLCARBAMOYL-AMP SYNTHASE"/>
    <property type="match status" value="1"/>
</dbReference>
<comment type="catalytic activity">
    <reaction evidence="10">
        <text>L-threonine + hydrogencarbonate + ATP = L-threonylcarbamoyladenylate + diphosphate + H2O</text>
        <dbReference type="Rhea" id="RHEA:36407"/>
        <dbReference type="ChEBI" id="CHEBI:15377"/>
        <dbReference type="ChEBI" id="CHEBI:17544"/>
        <dbReference type="ChEBI" id="CHEBI:30616"/>
        <dbReference type="ChEBI" id="CHEBI:33019"/>
        <dbReference type="ChEBI" id="CHEBI:57926"/>
        <dbReference type="ChEBI" id="CHEBI:73682"/>
        <dbReference type="EC" id="2.7.7.87"/>
    </reaction>
</comment>
<comment type="subcellular location">
    <subcellularLocation>
        <location evidence="1">Cytoplasm</location>
    </subcellularLocation>
</comment>
<evidence type="ECO:0000256" key="4">
    <source>
        <dbReference type="ARBA" id="ARBA00022490"/>
    </source>
</evidence>
<keyword evidence="9" id="KW-0067">ATP-binding</keyword>
<dbReference type="GO" id="GO:0000049">
    <property type="term" value="F:tRNA binding"/>
    <property type="evidence" value="ECO:0007669"/>
    <property type="project" value="TreeGrafter"/>
</dbReference>
<keyword evidence="8" id="KW-0547">Nucleotide-binding</keyword>
<evidence type="ECO:0000256" key="3">
    <source>
        <dbReference type="ARBA" id="ARBA00012584"/>
    </source>
</evidence>
<accession>A0A0F9SRJ1</accession>
<keyword evidence="5" id="KW-0808">Transferase</keyword>
<dbReference type="GO" id="GO:0006450">
    <property type="term" value="P:regulation of translational fidelity"/>
    <property type="evidence" value="ECO:0007669"/>
    <property type="project" value="TreeGrafter"/>
</dbReference>
<evidence type="ECO:0000256" key="9">
    <source>
        <dbReference type="ARBA" id="ARBA00022840"/>
    </source>
</evidence>
<evidence type="ECO:0000259" key="11">
    <source>
        <dbReference type="PROSITE" id="PS51163"/>
    </source>
</evidence>
<evidence type="ECO:0000256" key="5">
    <source>
        <dbReference type="ARBA" id="ARBA00022679"/>
    </source>
</evidence>
<dbReference type="GO" id="GO:0002949">
    <property type="term" value="P:tRNA threonylcarbamoyladenosine modification"/>
    <property type="evidence" value="ECO:0007669"/>
    <property type="project" value="InterPro"/>
</dbReference>
<dbReference type="InterPro" id="IPR050156">
    <property type="entry name" value="TC-AMP_synthase_SUA5"/>
</dbReference>
<comment type="caution">
    <text evidence="12">The sequence shown here is derived from an EMBL/GenBank/DDBJ whole genome shotgun (WGS) entry which is preliminary data.</text>
</comment>
<dbReference type="HAMAP" id="MF_01852">
    <property type="entry name" value="TsaC"/>
    <property type="match status" value="1"/>
</dbReference>
<dbReference type="Gene3D" id="3.90.870.10">
    <property type="entry name" value="DHBP synthase"/>
    <property type="match status" value="1"/>
</dbReference>
<comment type="similarity">
    <text evidence="2">Belongs to the SUA5 family.</text>
</comment>
<evidence type="ECO:0000313" key="12">
    <source>
        <dbReference type="EMBL" id="KKN39616.1"/>
    </source>
</evidence>
<dbReference type="GO" id="GO:0005737">
    <property type="term" value="C:cytoplasm"/>
    <property type="evidence" value="ECO:0007669"/>
    <property type="project" value="UniProtKB-SubCell"/>
</dbReference>
<dbReference type="PANTHER" id="PTHR17490">
    <property type="entry name" value="SUA5"/>
    <property type="match status" value="1"/>
</dbReference>
<evidence type="ECO:0000256" key="10">
    <source>
        <dbReference type="ARBA" id="ARBA00048366"/>
    </source>
</evidence>
<keyword evidence="6" id="KW-0819">tRNA processing</keyword>
<dbReference type="InterPro" id="IPR017945">
    <property type="entry name" value="DHBP_synth_RibB-like_a/b_dom"/>
</dbReference>
<dbReference type="PROSITE" id="PS51163">
    <property type="entry name" value="YRDC"/>
    <property type="match status" value="1"/>
</dbReference>